<organism evidence="2 3">
    <name type="scientific">Steinernema carpocapsae</name>
    <name type="common">Entomopathogenic nematode</name>
    <dbReference type="NCBI Taxonomy" id="34508"/>
    <lineage>
        <taxon>Eukaryota</taxon>
        <taxon>Metazoa</taxon>
        <taxon>Ecdysozoa</taxon>
        <taxon>Nematoda</taxon>
        <taxon>Chromadorea</taxon>
        <taxon>Rhabditida</taxon>
        <taxon>Tylenchina</taxon>
        <taxon>Panagrolaimomorpha</taxon>
        <taxon>Strongyloidoidea</taxon>
        <taxon>Steinernematidae</taxon>
        <taxon>Steinernema</taxon>
    </lineage>
</organism>
<gene>
    <name evidence="2" type="ORF">L596_010658</name>
</gene>
<name>A0A4U5PKM4_STECR</name>
<protein>
    <submittedName>
        <fullName evidence="2">Uncharacterized protein</fullName>
    </submittedName>
</protein>
<feature type="compositionally biased region" description="Basic and acidic residues" evidence="1">
    <location>
        <begin position="112"/>
        <end position="124"/>
    </location>
</feature>
<sequence>MPARNKLKVLARANELEQISDSSESNKKKIVQIRPRRTQEPAGSPQSGSGQERTLLPRARIEDHHCGPRRSTKRVRYSEKSHIRKTRRESHLKNYAPPSPFKEQRILWNGGRVEEPGKGDRRISETTSEAGNGSEEYRKVERRAAAEDLERAASANRAKALVKETKGFDRGRSQARRCRAGRGEGLD</sequence>
<evidence type="ECO:0000256" key="1">
    <source>
        <dbReference type="SAM" id="MobiDB-lite"/>
    </source>
</evidence>
<proteinExistence type="predicted"/>
<comment type="caution">
    <text evidence="2">The sequence shown here is derived from an EMBL/GenBank/DDBJ whole genome shotgun (WGS) entry which is preliminary data.</text>
</comment>
<evidence type="ECO:0000313" key="3">
    <source>
        <dbReference type="Proteomes" id="UP000298663"/>
    </source>
</evidence>
<feature type="compositionally biased region" description="Basic and acidic residues" evidence="1">
    <location>
        <begin position="163"/>
        <end position="172"/>
    </location>
</feature>
<evidence type="ECO:0000313" key="2">
    <source>
        <dbReference type="EMBL" id="TKR96674.1"/>
    </source>
</evidence>
<feature type="region of interest" description="Disordered" evidence="1">
    <location>
        <begin position="17"/>
        <end position="138"/>
    </location>
</feature>
<keyword evidence="3" id="KW-1185">Reference proteome</keyword>
<feature type="region of interest" description="Disordered" evidence="1">
    <location>
        <begin position="163"/>
        <end position="187"/>
    </location>
</feature>
<reference evidence="2 3" key="2">
    <citation type="journal article" date="2019" name="G3 (Bethesda)">
        <title>Hybrid Assembly of the Genome of the Entomopathogenic Nematode Steinernema carpocapsae Identifies the X-Chromosome.</title>
        <authorList>
            <person name="Serra L."/>
            <person name="Macchietto M."/>
            <person name="Macias-Munoz A."/>
            <person name="McGill C.J."/>
            <person name="Rodriguez I.M."/>
            <person name="Rodriguez B."/>
            <person name="Murad R."/>
            <person name="Mortazavi A."/>
        </authorList>
    </citation>
    <scope>NUCLEOTIDE SEQUENCE [LARGE SCALE GENOMIC DNA]</scope>
    <source>
        <strain evidence="2 3">ALL</strain>
    </source>
</reference>
<dbReference type="AlphaFoldDB" id="A0A4U5PKM4"/>
<dbReference type="EMBL" id="AZBU02000002">
    <property type="protein sequence ID" value="TKR96674.1"/>
    <property type="molecule type" value="Genomic_DNA"/>
</dbReference>
<reference evidence="2 3" key="1">
    <citation type="journal article" date="2015" name="Genome Biol.">
        <title>Comparative genomics of Steinernema reveals deeply conserved gene regulatory networks.</title>
        <authorList>
            <person name="Dillman A.R."/>
            <person name="Macchietto M."/>
            <person name="Porter C.F."/>
            <person name="Rogers A."/>
            <person name="Williams B."/>
            <person name="Antoshechkin I."/>
            <person name="Lee M.M."/>
            <person name="Goodwin Z."/>
            <person name="Lu X."/>
            <person name="Lewis E.E."/>
            <person name="Goodrich-Blair H."/>
            <person name="Stock S.P."/>
            <person name="Adams B.J."/>
            <person name="Sternberg P.W."/>
            <person name="Mortazavi A."/>
        </authorList>
    </citation>
    <scope>NUCLEOTIDE SEQUENCE [LARGE SCALE GENOMIC DNA]</scope>
    <source>
        <strain evidence="2 3">ALL</strain>
    </source>
</reference>
<dbReference type="Proteomes" id="UP000298663">
    <property type="component" value="Unassembled WGS sequence"/>
</dbReference>
<accession>A0A4U5PKM4</accession>